<keyword evidence="1" id="KW-0238">DNA-binding</keyword>
<gene>
    <name evidence="1" type="ORF">ABFW12_02285</name>
</gene>
<dbReference type="GO" id="GO:0003677">
    <property type="term" value="F:DNA binding"/>
    <property type="evidence" value="ECO:0007669"/>
    <property type="project" value="UniProtKB-KW"/>
</dbReference>
<protein>
    <submittedName>
        <fullName evidence="1">DNA-binding protein</fullName>
    </submittedName>
</protein>
<organism evidence="1 2">
    <name type="scientific">Mycolicibacterium porcinum</name>
    <dbReference type="NCBI Taxonomy" id="39693"/>
    <lineage>
        <taxon>Bacteria</taxon>
        <taxon>Bacillati</taxon>
        <taxon>Actinomycetota</taxon>
        <taxon>Actinomycetes</taxon>
        <taxon>Mycobacteriales</taxon>
        <taxon>Mycobacteriaceae</taxon>
        <taxon>Mycolicibacterium</taxon>
    </lineage>
</organism>
<dbReference type="Proteomes" id="UP001558474">
    <property type="component" value="Unassembled WGS sequence"/>
</dbReference>
<evidence type="ECO:0000313" key="2">
    <source>
        <dbReference type="Proteomes" id="UP001558474"/>
    </source>
</evidence>
<dbReference type="RefSeq" id="WP_368572345.1">
    <property type="nucleotide sequence ID" value="NZ_JBDLOU010000003.1"/>
</dbReference>
<reference evidence="1 2" key="1">
    <citation type="submission" date="2024-04" db="EMBL/GenBank/DDBJ databases">
        <title>Genomic Markers of Mycobacteria.</title>
        <authorList>
            <person name="Soliman M.S."/>
            <person name="Elkholy A."/>
            <person name="Soliman N.S."/>
            <person name="Abbas A."/>
            <person name="Khayrat S."/>
            <person name="Shawky S."/>
        </authorList>
    </citation>
    <scope>NUCLEOTIDE SEQUENCE [LARGE SCALE GENOMIC DNA]</scope>
    <source>
        <strain evidence="1 2">Egy-CU-AM5</strain>
    </source>
</reference>
<dbReference type="EMBL" id="JBDLOU010000003">
    <property type="protein sequence ID" value="MEX3737055.1"/>
    <property type="molecule type" value="Genomic_DNA"/>
</dbReference>
<keyword evidence="2" id="KW-1185">Reference proteome</keyword>
<accession>A0ABV3V6Y1</accession>
<sequence length="73" mass="8059">MIALDALPPLLTPAELADLMRTTTNSLAQDRYLGRGVPFIKNGKRVLYARTAVLDYLERNTAQRTDSPRGISA</sequence>
<evidence type="ECO:0000313" key="1">
    <source>
        <dbReference type="EMBL" id="MEX3737055.1"/>
    </source>
</evidence>
<proteinExistence type="predicted"/>
<comment type="caution">
    <text evidence="1">The sequence shown here is derived from an EMBL/GenBank/DDBJ whole genome shotgun (WGS) entry which is preliminary data.</text>
</comment>
<name>A0ABV3V6Y1_9MYCO</name>